<sequence length="265" mass="29902">MRPNSSRKFFAFITAGTLLFSLDACSVVKNDLQGKSSKSDSQVLNEVRSSLKSVSTQVNPIGMDLWWVTRDGYSIINDNSPGLEARYPGCVNDLDNQKNWRSFANKTITTVDRVLLKEGFTLFDDPINNSKDISDTRFYDYIKSYQRGSTKAVLAISPDCGSTSQETDPPMYYSASFGYTNKFQQNYDAQSPFLYDLELKDVVVHIAKSLGEYRVLNINYRRSGHSAIVQRINGKWTQLWAGQDLISCAERTTKKIPISLAPDCY</sequence>
<dbReference type="EMBL" id="CAESPC010000072">
    <property type="protein sequence ID" value="CAB4366940.1"/>
    <property type="molecule type" value="Genomic_DNA"/>
</dbReference>
<evidence type="ECO:0000313" key="1">
    <source>
        <dbReference type="EMBL" id="CAB4366940.1"/>
    </source>
</evidence>
<organism evidence="1">
    <name type="scientific">freshwater metagenome</name>
    <dbReference type="NCBI Taxonomy" id="449393"/>
    <lineage>
        <taxon>unclassified sequences</taxon>
        <taxon>metagenomes</taxon>
        <taxon>ecological metagenomes</taxon>
    </lineage>
</organism>
<reference evidence="1" key="1">
    <citation type="submission" date="2020-05" db="EMBL/GenBank/DDBJ databases">
        <authorList>
            <person name="Chiriac C."/>
            <person name="Salcher M."/>
            <person name="Ghai R."/>
            <person name="Kavagutti S V."/>
        </authorList>
    </citation>
    <scope>NUCLEOTIDE SEQUENCE</scope>
</reference>
<protein>
    <submittedName>
        <fullName evidence="1">Unannotated protein</fullName>
    </submittedName>
</protein>
<name>A0A6J6AE12_9ZZZZ</name>
<gene>
    <name evidence="1" type="ORF">UFOPK4180_00536</name>
</gene>
<proteinExistence type="predicted"/>
<accession>A0A6J6AE12</accession>
<dbReference type="AlphaFoldDB" id="A0A6J6AE12"/>